<feature type="compositionally biased region" description="Basic and acidic residues" evidence="1">
    <location>
        <begin position="1"/>
        <end position="13"/>
    </location>
</feature>
<dbReference type="EMBL" id="BARU01035937">
    <property type="protein sequence ID" value="GAH86133.1"/>
    <property type="molecule type" value="Genomic_DNA"/>
</dbReference>
<dbReference type="AlphaFoldDB" id="X1KVZ0"/>
<gene>
    <name evidence="2" type="ORF">S03H2_56191</name>
</gene>
<protein>
    <submittedName>
        <fullName evidence="2">Uncharacterized protein</fullName>
    </submittedName>
</protein>
<evidence type="ECO:0000256" key="1">
    <source>
        <dbReference type="SAM" id="MobiDB-lite"/>
    </source>
</evidence>
<sequence>MYHAPKDDSHHNEAVSSRESILCPNAQILTQRQANTMHNEVFDQSLSEPLNHALAPDAPLSRHGVISHDHQLG</sequence>
<feature type="region of interest" description="Disordered" evidence="1">
    <location>
        <begin position="53"/>
        <end position="73"/>
    </location>
</feature>
<organism evidence="2">
    <name type="scientific">marine sediment metagenome</name>
    <dbReference type="NCBI Taxonomy" id="412755"/>
    <lineage>
        <taxon>unclassified sequences</taxon>
        <taxon>metagenomes</taxon>
        <taxon>ecological metagenomes</taxon>
    </lineage>
</organism>
<name>X1KVZ0_9ZZZZ</name>
<feature type="region of interest" description="Disordered" evidence="1">
    <location>
        <begin position="1"/>
        <end position="20"/>
    </location>
</feature>
<proteinExistence type="predicted"/>
<evidence type="ECO:0000313" key="2">
    <source>
        <dbReference type="EMBL" id="GAH86133.1"/>
    </source>
</evidence>
<accession>X1KVZ0</accession>
<comment type="caution">
    <text evidence="2">The sequence shown here is derived from an EMBL/GenBank/DDBJ whole genome shotgun (WGS) entry which is preliminary data.</text>
</comment>
<reference evidence="2" key="1">
    <citation type="journal article" date="2014" name="Front. Microbiol.">
        <title>High frequency of phylogenetically diverse reductive dehalogenase-homologous genes in deep subseafloor sedimentary metagenomes.</title>
        <authorList>
            <person name="Kawai M."/>
            <person name="Futagami T."/>
            <person name="Toyoda A."/>
            <person name="Takaki Y."/>
            <person name="Nishi S."/>
            <person name="Hori S."/>
            <person name="Arai W."/>
            <person name="Tsubouchi T."/>
            <person name="Morono Y."/>
            <person name="Uchiyama I."/>
            <person name="Ito T."/>
            <person name="Fujiyama A."/>
            <person name="Inagaki F."/>
            <person name="Takami H."/>
        </authorList>
    </citation>
    <scope>NUCLEOTIDE SEQUENCE</scope>
    <source>
        <strain evidence="2">Expedition CK06-06</strain>
    </source>
</reference>